<dbReference type="Pfam" id="PF12174">
    <property type="entry name" value="RST"/>
    <property type="match status" value="1"/>
</dbReference>
<dbReference type="InterPro" id="IPR044964">
    <property type="entry name" value="RCD1/SRO1-5"/>
</dbReference>
<evidence type="ECO:0000259" key="6">
    <source>
        <dbReference type="PROSITE" id="PS51879"/>
    </source>
</evidence>
<evidence type="ECO:0000256" key="1">
    <source>
        <dbReference type="ARBA" id="ARBA00004123"/>
    </source>
</evidence>
<evidence type="ECO:0000313" key="7">
    <source>
        <dbReference type="Proteomes" id="UP000827889"/>
    </source>
</evidence>
<comment type="subcellular location">
    <subcellularLocation>
        <location evidence="1">Nucleus</location>
    </subcellularLocation>
</comment>
<dbReference type="GeneID" id="115741463"/>
<keyword evidence="4" id="KW-0539">Nucleus</keyword>
<feature type="domain" description="RST" evidence="6">
    <location>
        <begin position="280"/>
        <end position="351"/>
    </location>
</feature>
<dbReference type="PROSITE" id="PS51879">
    <property type="entry name" value="RST"/>
    <property type="match status" value="1"/>
</dbReference>
<dbReference type="Proteomes" id="UP000827889">
    <property type="component" value="Chromosome 6"/>
</dbReference>
<accession>A0A8B8P8Z4</accession>
<proteinExistence type="predicted"/>
<dbReference type="PANTHER" id="PTHR32263:SF12">
    <property type="entry name" value="INACTIVE POLY [ADP-RIBOSE] POLYMERASE SRO4-RELATED"/>
    <property type="match status" value="1"/>
</dbReference>
<evidence type="ECO:0000313" key="8">
    <source>
        <dbReference type="RefSeq" id="XP_030531241.2"/>
    </source>
</evidence>
<dbReference type="RefSeq" id="XP_030531241.2">
    <property type="nucleotide sequence ID" value="XM_030675381.2"/>
</dbReference>
<dbReference type="PROSITE" id="PS51059">
    <property type="entry name" value="PARP_CATALYTIC"/>
    <property type="match status" value="1"/>
</dbReference>
<organism evidence="7 8">
    <name type="scientific">Rhodamnia argentea</name>
    <dbReference type="NCBI Taxonomy" id="178133"/>
    <lineage>
        <taxon>Eukaryota</taxon>
        <taxon>Viridiplantae</taxon>
        <taxon>Streptophyta</taxon>
        <taxon>Embryophyta</taxon>
        <taxon>Tracheophyta</taxon>
        <taxon>Spermatophyta</taxon>
        <taxon>Magnoliopsida</taxon>
        <taxon>eudicotyledons</taxon>
        <taxon>Gunneridae</taxon>
        <taxon>Pentapetalae</taxon>
        <taxon>rosids</taxon>
        <taxon>malvids</taxon>
        <taxon>Myrtales</taxon>
        <taxon>Myrtaceae</taxon>
        <taxon>Myrtoideae</taxon>
        <taxon>Myrteae</taxon>
        <taxon>Australasian group</taxon>
        <taxon>Rhodamnia</taxon>
    </lineage>
</organism>
<dbReference type="KEGG" id="rarg:115741463"/>
<dbReference type="GO" id="GO:0005634">
    <property type="term" value="C:nucleus"/>
    <property type="evidence" value="ECO:0007669"/>
    <property type="project" value="UniProtKB-SubCell"/>
</dbReference>
<dbReference type="PANTHER" id="PTHR32263">
    <property type="entry name" value="INACTIVE POLY [ADP-RIBOSE] POLYMERASE SRO4-RELATED"/>
    <property type="match status" value="1"/>
</dbReference>
<reference evidence="8" key="1">
    <citation type="submission" date="2025-08" db="UniProtKB">
        <authorList>
            <consortium name="RefSeq"/>
        </authorList>
    </citation>
    <scope>IDENTIFICATION</scope>
    <source>
        <tissue evidence="8">Leaf</tissue>
    </source>
</reference>
<keyword evidence="3" id="KW-0346">Stress response</keyword>
<evidence type="ECO:0000256" key="2">
    <source>
        <dbReference type="ARBA" id="ARBA00022473"/>
    </source>
</evidence>
<feature type="domain" description="PARP catalytic" evidence="5">
    <location>
        <begin position="58"/>
        <end position="284"/>
    </location>
</feature>
<dbReference type="SUPFAM" id="SSF56399">
    <property type="entry name" value="ADP-ribosylation"/>
    <property type="match status" value="1"/>
</dbReference>
<dbReference type="InterPro" id="IPR012317">
    <property type="entry name" value="Poly(ADP-ribose)pol_cat_dom"/>
</dbReference>
<sequence length="352" mass="39225">MSDYLHQCPSPTVDTVTPDVVAHEFNHLAIDVDHPDLNDPMDDQALDSPVSNCETVVSTDQPGTTLLPFISSGLMELGEGDEVHRYIKERFISELGALGAQVTVVAIHQNCHSSFTAKARAQAFQAYSEAVQKKGDSDTANVRYAWYATSKEDVSKILSYGFSYSGKPENDGLYGCGAYFAPDNHPLESIMSAPIDRDGLQHLLLCRVILGKSELVTHGSEQSHPSSEQYDSGIDDLSSPRKYIIWSTHMNTHVLPEYVVSFRAPYCLSVGLVRTPEKSQNPTSPWIPFPILILELSKIFHPSDVGLISKYYEDRKGEKISRHVLVQKVRQIVGDRLLIKIIKSFRTKQFEA</sequence>
<dbReference type="GO" id="GO:0003950">
    <property type="term" value="F:NAD+ poly-ADP-ribosyltransferase activity"/>
    <property type="evidence" value="ECO:0007669"/>
    <property type="project" value="InterPro"/>
</dbReference>
<evidence type="ECO:0000259" key="5">
    <source>
        <dbReference type="PROSITE" id="PS51059"/>
    </source>
</evidence>
<keyword evidence="2" id="KW-0217">Developmental protein</keyword>
<name>A0A8B8P8Z4_9MYRT</name>
<evidence type="ECO:0000256" key="3">
    <source>
        <dbReference type="ARBA" id="ARBA00023016"/>
    </source>
</evidence>
<gene>
    <name evidence="8" type="primary">LOC115741463</name>
</gene>
<protein>
    <submittedName>
        <fullName evidence="8">Probable inactive poly [ADP-ribose] polymerase SRO5</fullName>
    </submittedName>
</protein>
<dbReference type="Gene3D" id="3.90.228.10">
    <property type="match status" value="1"/>
</dbReference>
<dbReference type="Pfam" id="PF00644">
    <property type="entry name" value="PARP"/>
    <property type="match status" value="1"/>
</dbReference>
<dbReference type="InterPro" id="IPR022003">
    <property type="entry name" value="RST"/>
</dbReference>
<keyword evidence="7" id="KW-1185">Reference proteome</keyword>
<dbReference type="AlphaFoldDB" id="A0A8B8P8Z4"/>
<evidence type="ECO:0000256" key="4">
    <source>
        <dbReference type="ARBA" id="ARBA00023242"/>
    </source>
</evidence>